<dbReference type="Gene3D" id="3.40.50.300">
    <property type="entry name" value="P-loop containing nucleotide triphosphate hydrolases"/>
    <property type="match status" value="1"/>
</dbReference>
<name>A0A382NM64_9ZZZZ</name>
<dbReference type="GO" id="GO:0005524">
    <property type="term" value="F:ATP binding"/>
    <property type="evidence" value="ECO:0007669"/>
    <property type="project" value="UniProtKB-KW"/>
</dbReference>
<keyword evidence="3" id="KW-0067">ATP-binding</keyword>
<evidence type="ECO:0000256" key="1">
    <source>
        <dbReference type="ARBA" id="ARBA00022448"/>
    </source>
</evidence>
<dbReference type="AlphaFoldDB" id="A0A382NM64"/>
<dbReference type="EMBL" id="UINC01100612">
    <property type="protein sequence ID" value="SVC60802.1"/>
    <property type="molecule type" value="Genomic_DNA"/>
</dbReference>
<accession>A0A382NM64</accession>
<dbReference type="SUPFAM" id="SSF52540">
    <property type="entry name" value="P-loop containing nucleoside triphosphate hydrolases"/>
    <property type="match status" value="1"/>
</dbReference>
<evidence type="ECO:0008006" key="5">
    <source>
        <dbReference type="Google" id="ProtNLM"/>
    </source>
</evidence>
<reference evidence="4" key="1">
    <citation type="submission" date="2018-05" db="EMBL/GenBank/DDBJ databases">
        <authorList>
            <person name="Lanie J.A."/>
            <person name="Ng W.-L."/>
            <person name="Kazmierczak K.M."/>
            <person name="Andrzejewski T.M."/>
            <person name="Davidsen T.M."/>
            <person name="Wayne K.J."/>
            <person name="Tettelin H."/>
            <person name="Glass J.I."/>
            <person name="Rusch D."/>
            <person name="Podicherti R."/>
            <person name="Tsui H.-C.T."/>
            <person name="Winkler M.E."/>
        </authorList>
    </citation>
    <scope>NUCLEOTIDE SEQUENCE</scope>
</reference>
<protein>
    <recommendedName>
        <fullName evidence="5">ATPase AAA-type core domain-containing protein</fullName>
    </recommendedName>
</protein>
<proteinExistence type="predicted"/>
<gene>
    <name evidence="4" type="ORF">METZ01_LOCUS313656</name>
</gene>
<dbReference type="InterPro" id="IPR050763">
    <property type="entry name" value="ABC_transporter_ATP-binding"/>
</dbReference>
<dbReference type="InterPro" id="IPR027417">
    <property type="entry name" value="P-loop_NTPase"/>
</dbReference>
<organism evidence="4">
    <name type="scientific">marine metagenome</name>
    <dbReference type="NCBI Taxonomy" id="408172"/>
    <lineage>
        <taxon>unclassified sequences</taxon>
        <taxon>metagenomes</taxon>
        <taxon>ecological metagenomes</taxon>
    </lineage>
</organism>
<dbReference type="PANTHER" id="PTHR42711:SF16">
    <property type="entry name" value="ABC TRANSPORTER ATP-BINDING PROTEIN"/>
    <property type="match status" value="1"/>
</dbReference>
<evidence type="ECO:0000313" key="4">
    <source>
        <dbReference type="EMBL" id="SVC60802.1"/>
    </source>
</evidence>
<sequence length="128" mass="14247">FLDEPTAAVDPQLRARSWELFRKLAKDGTTLFISTHLMDEALLCDKVTILNHGKVVLVDSPQNIMQRGKTRLSVTTPDGRSEAEIESTPEAMAQKLREFGLPNDISSIKLGPSTLEEIVLEIIREDST</sequence>
<evidence type="ECO:0000256" key="2">
    <source>
        <dbReference type="ARBA" id="ARBA00022741"/>
    </source>
</evidence>
<evidence type="ECO:0000256" key="3">
    <source>
        <dbReference type="ARBA" id="ARBA00022840"/>
    </source>
</evidence>
<dbReference type="PANTHER" id="PTHR42711">
    <property type="entry name" value="ABC TRANSPORTER ATP-BINDING PROTEIN"/>
    <property type="match status" value="1"/>
</dbReference>
<feature type="non-terminal residue" evidence="4">
    <location>
        <position position="1"/>
    </location>
</feature>
<keyword evidence="2" id="KW-0547">Nucleotide-binding</keyword>
<keyword evidence="1" id="KW-0813">Transport</keyword>